<dbReference type="Proteomes" id="UP000287651">
    <property type="component" value="Unassembled WGS sequence"/>
</dbReference>
<gene>
    <name evidence="1" type="ORF">B296_00006603</name>
</gene>
<proteinExistence type="predicted"/>
<accession>A0A426YL89</accession>
<dbReference type="EMBL" id="AMZH03011646">
    <property type="protein sequence ID" value="RRT52484.1"/>
    <property type="molecule type" value="Genomic_DNA"/>
</dbReference>
<evidence type="ECO:0000313" key="2">
    <source>
        <dbReference type="Proteomes" id="UP000287651"/>
    </source>
</evidence>
<protein>
    <submittedName>
        <fullName evidence="1">Uncharacterized protein</fullName>
    </submittedName>
</protein>
<name>A0A426YL89_ENSVE</name>
<evidence type="ECO:0000313" key="1">
    <source>
        <dbReference type="EMBL" id="RRT52484.1"/>
    </source>
</evidence>
<organism evidence="1 2">
    <name type="scientific">Ensete ventricosum</name>
    <name type="common">Abyssinian banana</name>
    <name type="synonym">Musa ensete</name>
    <dbReference type="NCBI Taxonomy" id="4639"/>
    <lineage>
        <taxon>Eukaryota</taxon>
        <taxon>Viridiplantae</taxon>
        <taxon>Streptophyta</taxon>
        <taxon>Embryophyta</taxon>
        <taxon>Tracheophyta</taxon>
        <taxon>Spermatophyta</taxon>
        <taxon>Magnoliopsida</taxon>
        <taxon>Liliopsida</taxon>
        <taxon>Zingiberales</taxon>
        <taxon>Musaceae</taxon>
        <taxon>Ensete</taxon>
    </lineage>
</organism>
<sequence length="226" mass="23706">MLLPSSLPTPSHIAAPLMLASLLPPSSSLYHSRASATTTAIDHPNRCLLPLLLSTAIVTIDRPNRCPHLLPLLPSAIAVPLNSCASATTATAFTTVVPPLPQPHPSSSAIALSSTSSCHPCHLYHHCPSLLVTSSLMISSPMYPPMLPSIAPHPAVTPTIAVAPSIISYRQPPPPPVAHAAAATANVGAALFFLHHYRCFPLPNASPAPTLLMPRPSLNKTKSRFP</sequence>
<reference evidence="1 2" key="1">
    <citation type="journal article" date="2014" name="Agronomy (Basel)">
        <title>A Draft Genome Sequence for Ensete ventricosum, the Drought-Tolerant Tree Against Hunger.</title>
        <authorList>
            <person name="Harrison J."/>
            <person name="Moore K.A."/>
            <person name="Paszkiewicz K."/>
            <person name="Jones T."/>
            <person name="Grant M."/>
            <person name="Ambacheew D."/>
            <person name="Muzemil S."/>
            <person name="Studholme D.J."/>
        </authorList>
    </citation>
    <scope>NUCLEOTIDE SEQUENCE [LARGE SCALE GENOMIC DNA]</scope>
</reference>
<comment type="caution">
    <text evidence="1">The sequence shown here is derived from an EMBL/GenBank/DDBJ whole genome shotgun (WGS) entry which is preliminary data.</text>
</comment>
<dbReference type="AlphaFoldDB" id="A0A426YL89"/>